<comment type="caution">
    <text evidence="9">The sequence shown here is derived from an EMBL/GenBank/DDBJ whole genome shotgun (WGS) entry which is preliminary data.</text>
</comment>
<reference evidence="9 10" key="1">
    <citation type="submission" date="2016-03" db="EMBL/GenBank/DDBJ databases">
        <authorList>
            <person name="Ploux O."/>
        </authorList>
    </citation>
    <scope>NUCLEOTIDE SEQUENCE [LARGE SCALE GENOMIC DNA]</scope>
    <source>
        <strain evidence="9 10">BER2</strain>
    </source>
</reference>
<feature type="transmembrane region" description="Helical" evidence="7">
    <location>
        <begin position="292"/>
        <end position="316"/>
    </location>
</feature>
<proteinExistence type="inferred from homology"/>
<dbReference type="InterPro" id="IPR045621">
    <property type="entry name" value="BPD_transp_1_N"/>
</dbReference>
<evidence type="ECO:0000259" key="8">
    <source>
        <dbReference type="PROSITE" id="PS50928"/>
    </source>
</evidence>
<evidence type="ECO:0000256" key="6">
    <source>
        <dbReference type="ARBA" id="ARBA00023136"/>
    </source>
</evidence>
<dbReference type="PANTHER" id="PTHR43163">
    <property type="entry name" value="DIPEPTIDE TRANSPORT SYSTEM PERMEASE PROTEIN DPPB-RELATED"/>
    <property type="match status" value="1"/>
</dbReference>
<feature type="transmembrane region" description="Helical" evidence="7">
    <location>
        <begin position="244"/>
        <end position="272"/>
    </location>
</feature>
<evidence type="ECO:0000313" key="9">
    <source>
        <dbReference type="EMBL" id="KYG61086.1"/>
    </source>
</evidence>
<dbReference type="PANTHER" id="PTHR43163:SF6">
    <property type="entry name" value="DIPEPTIDE TRANSPORT SYSTEM PERMEASE PROTEIN DPPB-RELATED"/>
    <property type="match status" value="1"/>
</dbReference>
<protein>
    <submittedName>
        <fullName evidence="9">Diguanylate cyclase</fullName>
    </submittedName>
</protein>
<feature type="transmembrane region" description="Helical" evidence="7">
    <location>
        <begin position="187"/>
        <end position="205"/>
    </location>
</feature>
<dbReference type="Pfam" id="PF19300">
    <property type="entry name" value="BPD_transp_1_N"/>
    <property type="match status" value="1"/>
</dbReference>
<keyword evidence="6 7" id="KW-0472">Membrane</keyword>
<comment type="subcellular location">
    <subcellularLocation>
        <location evidence="1 7">Cell membrane</location>
        <topology evidence="1 7">Multi-pass membrane protein</topology>
    </subcellularLocation>
</comment>
<keyword evidence="4 7" id="KW-0812">Transmembrane</keyword>
<evidence type="ECO:0000256" key="1">
    <source>
        <dbReference type="ARBA" id="ARBA00004651"/>
    </source>
</evidence>
<evidence type="ECO:0000256" key="3">
    <source>
        <dbReference type="ARBA" id="ARBA00022475"/>
    </source>
</evidence>
<evidence type="ECO:0000313" key="10">
    <source>
        <dbReference type="Proteomes" id="UP000075391"/>
    </source>
</evidence>
<keyword evidence="3" id="KW-1003">Cell membrane</keyword>
<dbReference type="InterPro" id="IPR000515">
    <property type="entry name" value="MetI-like"/>
</dbReference>
<dbReference type="GO" id="GO:0005886">
    <property type="term" value="C:plasma membrane"/>
    <property type="evidence" value="ECO:0007669"/>
    <property type="project" value="UniProtKB-SubCell"/>
</dbReference>
<feature type="transmembrane region" description="Helical" evidence="7">
    <location>
        <begin position="136"/>
        <end position="159"/>
    </location>
</feature>
<accession>A0A150WDM5</accession>
<evidence type="ECO:0000256" key="7">
    <source>
        <dbReference type="RuleBase" id="RU363032"/>
    </source>
</evidence>
<evidence type="ECO:0000256" key="4">
    <source>
        <dbReference type="ARBA" id="ARBA00022692"/>
    </source>
</evidence>
<dbReference type="Gene3D" id="1.10.3720.10">
    <property type="entry name" value="MetI-like"/>
    <property type="match status" value="1"/>
</dbReference>
<dbReference type="AlphaFoldDB" id="A0A150WDM5"/>
<dbReference type="SUPFAM" id="SSF161098">
    <property type="entry name" value="MetI-like"/>
    <property type="match status" value="1"/>
</dbReference>
<name>A0A150WDM5_BDEBC</name>
<feature type="domain" description="ABC transmembrane type-1" evidence="8">
    <location>
        <begin position="97"/>
        <end position="309"/>
    </location>
</feature>
<dbReference type="InterPro" id="IPR035906">
    <property type="entry name" value="MetI-like_sf"/>
</dbReference>
<dbReference type="GO" id="GO:0055085">
    <property type="term" value="P:transmembrane transport"/>
    <property type="evidence" value="ECO:0007669"/>
    <property type="project" value="InterPro"/>
</dbReference>
<evidence type="ECO:0000256" key="2">
    <source>
        <dbReference type="ARBA" id="ARBA00022448"/>
    </source>
</evidence>
<feature type="transmembrane region" description="Helical" evidence="7">
    <location>
        <begin position="12"/>
        <end position="30"/>
    </location>
</feature>
<keyword evidence="5 7" id="KW-1133">Transmembrane helix</keyword>
<dbReference type="EMBL" id="LUKF01000017">
    <property type="protein sequence ID" value="KYG61086.1"/>
    <property type="molecule type" value="Genomic_DNA"/>
</dbReference>
<dbReference type="PROSITE" id="PS50928">
    <property type="entry name" value="ABC_TM1"/>
    <property type="match status" value="1"/>
</dbReference>
<sequence>MTTFITRRILQTLAVIAVLSYVCFYLMSLMPGDPVDMMVASNPKITAEDVARLKALYGLDQPVYKRYANWVASIAQGDLGYSRTYRVPVQELMGPRLWNTFILSFASLALSLLIAIPLGVISALKPGSKTDYFVNLFSFAGISIPSFWLAIVLIIIFAVKIPILPAGGTQTIGAGPMGFWADLADRSVYLILPVLSLAIQQIGRFSRFTRSAMLEAMRNDFIRTARAKGLSRRRVIWQHGFRNALIPLITILALSFSGLFSGAILTETVFAYQGVGKLVYDSIIGNDYNVAMISFVISVSMVLLANLLADILYGFADPRISYQ</sequence>
<gene>
    <name evidence="9" type="ORF">AZI85_09005</name>
</gene>
<comment type="similarity">
    <text evidence="7">Belongs to the binding-protein-dependent transport system permease family.</text>
</comment>
<organism evidence="9 10">
    <name type="scientific">Bdellovibrio bacteriovorus</name>
    <dbReference type="NCBI Taxonomy" id="959"/>
    <lineage>
        <taxon>Bacteria</taxon>
        <taxon>Pseudomonadati</taxon>
        <taxon>Bdellovibrionota</taxon>
        <taxon>Bdellovibrionia</taxon>
        <taxon>Bdellovibrionales</taxon>
        <taxon>Pseudobdellovibrionaceae</taxon>
        <taxon>Bdellovibrio</taxon>
    </lineage>
</organism>
<dbReference type="Pfam" id="PF00528">
    <property type="entry name" value="BPD_transp_1"/>
    <property type="match status" value="1"/>
</dbReference>
<keyword evidence="2 7" id="KW-0813">Transport</keyword>
<dbReference type="OrthoDB" id="5289542at2"/>
<dbReference type="Proteomes" id="UP000075391">
    <property type="component" value="Unassembled WGS sequence"/>
</dbReference>
<feature type="transmembrane region" description="Helical" evidence="7">
    <location>
        <begin position="101"/>
        <end position="124"/>
    </location>
</feature>
<dbReference type="CDD" id="cd06261">
    <property type="entry name" value="TM_PBP2"/>
    <property type="match status" value="1"/>
</dbReference>
<dbReference type="RefSeq" id="WP_063244464.1">
    <property type="nucleotide sequence ID" value="NZ_CP168967.1"/>
</dbReference>
<evidence type="ECO:0000256" key="5">
    <source>
        <dbReference type="ARBA" id="ARBA00022989"/>
    </source>
</evidence>